<dbReference type="PANTHER" id="PTHR42928:SF5">
    <property type="entry name" value="BLR1237 PROTEIN"/>
    <property type="match status" value="1"/>
</dbReference>
<evidence type="ECO:0000313" key="4">
    <source>
        <dbReference type="Proteomes" id="UP001501671"/>
    </source>
</evidence>
<accession>A0ABP8HIP2</accession>
<reference evidence="4" key="1">
    <citation type="journal article" date="2019" name="Int. J. Syst. Evol. Microbiol.">
        <title>The Global Catalogue of Microorganisms (GCM) 10K type strain sequencing project: providing services to taxonomists for standard genome sequencing and annotation.</title>
        <authorList>
            <consortium name="The Broad Institute Genomics Platform"/>
            <consortium name="The Broad Institute Genome Sequencing Center for Infectious Disease"/>
            <person name="Wu L."/>
            <person name="Ma J."/>
        </authorList>
    </citation>
    <scope>NUCLEOTIDE SEQUENCE [LARGE SCALE GENOMIC DNA]</scope>
    <source>
        <strain evidence="4">JCM 17666</strain>
    </source>
</reference>
<dbReference type="PIRSF" id="PIRSF017082">
    <property type="entry name" value="YflP"/>
    <property type="match status" value="1"/>
</dbReference>
<dbReference type="SUPFAM" id="SSF53850">
    <property type="entry name" value="Periplasmic binding protein-like II"/>
    <property type="match status" value="1"/>
</dbReference>
<keyword evidence="4" id="KW-1185">Reference proteome</keyword>
<feature type="signal peptide" evidence="2">
    <location>
        <begin position="1"/>
        <end position="22"/>
    </location>
</feature>
<dbReference type="EMBL" id="BAABFO010000023">
    <property type="protein sequence ID" value="GAA4339892.1"/>
    <property type="molecule type" value="Genomic_DNA"/>
</dbReference>
<dbReference type="PANTHER" id="PTHR42928">
    <property type="entry name" value="TRICARBOXYLATE-BINDING PROTEIN"/>
    <property type="match status" value="1"/>
</dbReference>
<keyword evidence="2" id="KW-0732">Signal</keyword>
<evidence type="ECO:0000256" key="2">
    <source>
        <dbReference type="SAM" id="SignalP"/>
    </source>
</evidence>
<dbReference type="InterPro" id="IPR005064">
    <property type="entry name" value="BUG"/>
</dbReference>
<proteinExistence type="inferred from homology"/>
<organism evidence="3 4">
    <name type="scientific">Pigmentiphaga soli</name>
    <dbReference type="NCBI Taxonomy" id="1007095"/>
    <lineage>
        <taxon>Bacteria</taxon>
        <taxon>Pseudomonadati</taxon>
        <taxon>Pseudomonadota</taxon>
        <taxon>Betaproteobacteria</taxon>
        <taxon>Burkholderiales</taxon>
        <taxon>Alcaligenaceae</taxon>
        <taxon>Pigmentiphaga</taxon>
    </lineage>
</organism>
<comment type="caution">
    <text evidence="3">The sequence shown here is derived from an EMBL/GenBank/DDBJ whole genome shotgun (WGS) entry which is preliminary data.</text>
</comment>
<gene>
    <name evidence="3" type="ORF">GCM10023144_38720</name>
</gene>
<evidence type="ECO:0000256" key="1">
    <source>
        <dbReference type="ARBA" id="ARBA00006987"/>
    </source>
</evidence>
<dbReference type="CDD" id="cd13578">
    <property type="entry name" value="PBP2_Bug27"/>
    <property type="match status" value="1"/>
</dbReference>
<sequence length="323" mass="34069">MRISLSVIAACLLTSFAEQAGAADPYPSRPIRVVVPFVPGGVTDISLRNIMDHLTQRLGQSVVIDNRPGASGNIGAEQVAHSAPDGYTLLHALDGVMVINPHLYSNTGFDTLRDFVPVTKLGDAGLIIVANPSLPVKNLADLIALAKSRPGELAFGSSGVGGTAEATCRLLFMTAGVELTSVNYKGGGAAVNDVLGNHIPLVCTTISSVKELLKTGRLKGLGLSSAQRSPAAPDVPTFVESGFPGLVVNSWVGLFAPKGTPDAVVRRLQKEVHAVLQMPDVRERYAELGIDPVGNEPEAFDRQVRADLARWQEVVAKSGLRIQ</sequence>
<dbReference type="Gene3D" id="3.40.190.10">
    <property type="entry name" value="Periplasmic binding protein-like II"/>
    <property type="match status" value="1"/>
</dbReference>
<evidence type="ECO:0000313" key="3">
    <source>
        <dbReference type="EMBL" id="GAA4339892.1"/>
    </source>
</evidence>
<comment type="similarity">
    <text evidence="1">Belongs to the UPF0065 (bug) family.</text>
</comment>
<dbReference type="Gene3D" id="3.40.190.150">
    <property type="entry name" value="Bordetella uptake gene, domain 1"/>
    <property type="match status" value="1"/>
</dbReference>
<dbReference type="RefSeq" id="WP_345251536.1">
    <property type="nucleotide sequence ID" value="NZ_BAABFO010000023.1"/>
</dbReference>
<dbReference type="Pfam" id="PF03401">
    <property type="entry name" value="TctC"/>
    <property type="match status" value="1"/>
</dbReference>
<dbReference type="Proteomes" id="UP001501671">
    <property type="component" value="Unassembled WGS sequence"/>
</dbReference>
<feature type="chain" id="PRO_5047005395" evidence="2">
    <location>
        <begin position="23"/>
        <end position="323"/>
    </location>
</feature>
<dbReference type="InterPro" id="IPR042100">
    <property type="entry name" value="Bug_dom1"/>
</dbReference>
<name>A0ABP8HIP2_9BURK</name>
<protein>
    <submittedName>
        <fullName evidence="3">Tripartite tricarboxylate transporter substrate binding protein</fullName>
    </submittedName>
</protein>